<accession>A0ACB8Y5Y9</accession>
<organism evidence="1 2">
    <name type="scientific">Arctium lappa</name>
    <name type="common">Greater burdock</name>
    <name type="synonym">Lappa major</name>
    <dbReference type="NCBI Taxonomy" id="4217"/>
    <lineage>
        <taxon>Eukaryota</taxon>
        <taxon>Viridiplantae</taxon>
        <taxon>Streptophyta</taxon>
        <taxon>Embryophyta</taxon>
        <taxon>Tracheophyta</taxon>
        <taxon>Spermatophyta</taxon>
        <taxon>Magnoliopsida</taxon>
        <taxon>eudicotyledons</taxon>
        <taxon>Gunneridae</taxon>
        <taxon>Pentapetalae</taxon>
        <taxon>asterids</taxon>
        <taxon>campanulids</taxon>
        <taxon>Asterales</taxon>
        <taxon>Asteraceae</taxon>
        <taxon>Carduoideae</taxon>
        <taxon>Cardueae</taxon>
        <taxon>Arctiinae</taxon>
        <taxon>Arctium</taxon>
    </lineage>
</organism>
<evidence type="ECO:0000313" key="2">
    <source>
        <dbReference type="Proteomes" id="UP001055879"/>
    </source>
</evidence>
<gene>
    <name evidence="1" type="ORF">L6452_36995</name>
</gene>
<dbReference type="Proteomes" id="UP001055879">
    <property type="component" value="Linkage Group LG14"/>
</dbReference>
<evidence type="ECO:0000313" key="1">
    <source>
        <dbReference type="EMBL" id="KAI3677729.1"/>
    </source>
</evidence>
<proteinExistence type="predicted"/>
<sequence length="84" mass="9954">MNAALVQLFEKPRPFSRLIYNFCRVLDSILLKTGNSWQIHSKAILSSTLDIRQNWTTNSIKQKVGQIFFPHLIFRYMAMMHFFC</sequence>
<dbReference type="EMBL" id="CM042060">
    <property type="protein sequence ID" value="KAI3677729.1"/>
    <property type="molecule type" value="Genomic_DNA"/>
</dbReference>
<comment type="caution">
    <text evidence="1">The sequence shown here is derived from an EMBL/GenBank/DDBJ whole genome shotgun (WGS) entry which is preliminary data.</text>
</comment>
<keyword evidence="2" id="KW-1185">Reference proteome</keyword>
<reference evidence="1 2" key="2">
    <citation type="journal article" date="2022" name="Mol. Ecol. Resour.">
        <title>The genomes of chicory, endive, great burdock and yacon provide insights into Asteraceae paleo-polyploidization history and plant inulin production.</title>
        <authorList>
            <person name="Fan W."/>
            <person name="Wang S."/>
            <person name="Wang H."/>
            <person name="Wang A."/>
            <person name="Jiang F."/>
            <person name="Liu H."/>
            <person name="Zhao H."/>
            <person name="Xu D."/>
            <person name="Zhang Y."/>
        </authorList>
    </citation>
    <scope>NUCLEOTIDE SEQUENCE [LARGE SCALE GENOMIC DNA]</scope>
    <source>
        <strain evidence="2">cv. Niubang</strain>
    </source>
</reference>
<protein>
    <submittedName>
        <fullName evidence="1">Uncharacterized protein</fullName>
    </submittedName>
</protein>
<name>A0ACB8Y5Y9_ARCLA</name>
<reference evidence="2" key="1">
    <citation type="journal article" date="2022" name="Mol. Ecol. Resour.">
        <title>The genomes of chicory, endive, great burdock and yacon provide insights into Asteraceae palaeo-polyploidization history and plant inulin production.</title>
        <authorList>
            <person name="Fan W."/>
            <person name="Wang S."/>
            <person name="Wang H."/>
            <person name="Wang A."/>
            <person name="Jiang F."/>
            <person name="Liu H."/>
            <person name="Zhao H."/>
            <person name="Xu D."/>
            <person name="Zhang Y."/>
        </authorList>
    </citation>
    <scope>NUCLEOTIDE SEQUENCE [LARGE SCALE GENOMIC DNA]</scope>
    <source>
        <strain evidence="2">cv. Niubang</strain>
    </source>
</reference>